<dbReference type="InterPro" id="IPR024535">
    <property type="entry name" value="RHGA/B-epi-like_pectate_lyase"/>
</dbReference>
<dbReference type="PROSITE" id="PS51175">
    <property type="entry name" value="CBM6"/>
    <property type="match status" value="3"/>
</dbReference>
<feature type="domain" description="CBM6" evidence="3">
    <location>
        <begin position="168"/>
        <end position="295"/>
    </location>
</feature>
<evidence type="ECO:0000313" key="4">
    <source>
        <dbReference type="EMBL" id="MCS7481333.1"/>
    </source>
</evidence>
<dbReference type="InterPro" id="IPR012334">
    <property type="entry name" value="Pectin_lyas_fold"/>
</dbReference>
<dbReference type="SUPFAM" id="SSF51126">
    <property type="entry name" value="Pectin lyase-like"/>
    <property type="match status" value="1"/>
</dbReference>
<protein>
    <submittedName>
        <fullName evidence="4">Carbohydrate-binding protein</fullName>
    </submittedName>
</protein>
<feature type="domain" description="CBM6" evidence="3">
    <location>
        <begin position="33"/>
        <end position="160"/>
    </location>
</feature>
<dbReference type="AlphaFoldDB" id="A0A9X3A4J3"/>
<evidence type="ECO:0000313" key="5">
    <source>
        <dbReference type="Proteomes" id="UP001141259"/>
    </source>
</evidence>
<dbReference type="InterPro" id="IPR006626">
    <property type="entry name" value="PbH1"/>
</dbReference>
<feature type="chain" id="PRO_5040731158" evidence="2">
    <location>
        <begin position="31"/>
        <end position="959"/>
    </location>
</feature>
<accession>A0A9X3A4J3</accession>
<dbReference type="Pfam" id="PF22815">
    <property type="entry name" value="CatAgl_D1"/>
    <property type="match status" value="1"/>
</dbReference>
<evidence type="ECO:0000259" key="3">
    <source>
        <dbReference type="PROSITE" id="PS51175"/>
    </source>
</evidence>
<dbReference type="InterPro" id="IPR008979">
    <property type="entry name" value="Galactose-bd-like_sf"/>
</dbReference>
<dbReference type="GO" id="GO:0030246">
    <property type="term" value="F:carbohydrate binding"/>
    <property type="evidence" value="ECO:0007669"/>
    <property type="project" value="InterPro"/>
</dbReference>
<name>A0A9X3A4J3_9PSEU</name>
<dbReference type="SUPFAM" id="SSF49785">
    <property type="entry name" value="Galactose-binding domain-like"/>
    <property type="match status" value="3"/>
</dbReference>
<dbReference type="PANTHER" id="PTHR43863:SF2">
    <property type="entry name" value="MALTASE-GLUCOAMYLASE"/>
    <property type="match status" value="1"/>
</dbReference>
<sequence>MKTPRRRGRRLVTLLALTALALSPVVDASAATTRVEAERAALSGGAVTATDHPGYSGTGFVGGFTDGNRGNARATFQTTVTAGTYSLVLGYANGTGSTRTLTLTVDGGAARQISLPATANWDTWGTSGTSVALGAGSHSIAYTFGTADNGNVNIDYLDLVPATPDSGSLKEAENAALSGGAVVATDHPGYTGSGFVGGYTDANKGSARTTFQVTTRSGDQSLDLRYANGTGTAMTLSLHVDGTRLRQVSLPATANWDTWGTASETVALSAGSHSVAYAFDATDSGNVNLDSLAVNPVVVAPPAGPGEAESAFLSGGATVATSTSGFSGSGYVTGFGTNGARVVRTVAMPAAGTATATIRFANSSGASRTLAVSANGRDAGTATLTSGTGWRTTAVSVPLRAGVNTLALTGNGGDVLVDSVLVANETALANRGATVPYTQYEAEAGSTTGTVLAADRTFKTVQSESSGRRAVRLTTGQSVSVTLTKPANAIVVRYSIPDSADGAGQTAPLAVYANGTKKQDLTLTSAYSWVYGAYPYTNNPGEGNAHHFYDETRAIVGDLPAGTVLKLQKDSGSAAYVDVDLIDAEVAPAAATAPAGALNVTAYGAVPNNGSDATAAIRSAVSAASAQNKPLFIPAGTFRITAAISVANVKIFGAGPWHTVVQGTANRGGFFANGGNVTIADLAIHGDVRSRLDNASDTGIEGNFGTGSLLQDIWIEHTKTGMWPDSGTNGLYAVGIRVRDTFADGVNIHAKDGPTTNVRIDQSSFRNTGDDALAMFSEGQPVVNGAYTHNTVQVPLLANGIGIYGGTGNRADNNLISDTVTASAGIAISTRFNPTPFTGTTYVRQNTLIRTGGHEPNWDARLGALWIYADTKDITAPVVVSDMTITDSTYQGLLLSYQKTISGISFDRVAISGAGTYGIELNAAGSASISNTTVSGAASGGLLNSTGYTLTRGSGNSGF</sequence>
<dbReference type="InterPro" id="IPR011050">
    <property type="entry name" value="Pectin_lyase_fold/virulence"/>
</dbReference>
<organism evidence="4 5">
    <name type="scientific">Umezawaea endophytica</name>
    <dbReference type="NCBI Taxonomy" id="1654476"/>
    <lineage>
        <taxon>Bacteria</taxon>
        <taxon>Bacillati</taxon>
        <taxon>Actinomycetota</taxon>
        <taxon>Actinomycetes</taxon>
        <taxon>Pseudonocardiales</taxon>
        <taxon>Pseudonocardiaceae</taxon>
        <taxon>Umezawaea</taxon>
    </lineage>
</organism>
<dbReference type="InterPro" id="IPR051816">
    <property type="entry name" value="Glycosyl_Hydrolase_31"/>
</dbReference>
<dbReference type="InterPro" id="IPR006584">
    <property type="entry name" value="Cellulose-bd_IV"/>
</dbReference>
<dbReference type="SMART" id="SM00606">
    <property type="entry name" value="CBD_IV"/>
    <property type="match status" value="2"/>
</dbReference>
<dbReference type="Pfam" id="PF12708">
    <property type="entry name" value="Pect-lyase_RHGA_epim"/>
    <property type="match status" value="1"/>
</dbReference>
<dbReference type="RefSeq" id="WP_259626820.1">
    <property type="nucleotide sequence ID" value="NZ_JANYMP010000017.1"/>
</dbReference>
<keyword evidence="1 2" id="KW-0732">Signal</keyword>
<gene>
    <name evidence="4" type="ORF">NZH93_31130</name>
</gene>
<dbReference type="Pfam" id="PF03422">
    <property type="entry name" value="CBM_6"/>
    <property type="match status" value="1"/>
</dbReference>
<evidence type="ECO:0000256" key="2">
    <source>
        <dbReference type="SAM" id="SignalP"/>
    </source>
</evidence>
<dbReference type="Gene3D" id="2.160.20.10">
    <property type="entry name" value="Single-stranded right-handed beta-helix, Pectin lyase-like"/>
    <property type="match status" value="1"/>
</dbReference>
<dbReference type="CDD" id="cd04083">
    <property type="entry name" value="CBM35_Lmo2446-like"/>
    <property type="match status" value="2"/>
</dbReference>
<evidence type="ECO:0000256" key="1">
    <source>
        <dbReference type="ARBA" id="ARBA00022729"/>
    </source>
</evidence>
<comment type="caution">
    <text evidence="4">The sequence shown here is derived from an EMBL/GenBank/DDBJ whole genome shotgun (WGS) entry which is preliminary data.</text>
</comment>
<feature type="signal peptide" evidence="2">
    <location>
        <begin position="1"/>
        <end position="30"/>
    </location>
</feature>
<proteinExistence type="predicted"/>
<feature type="domain" description="CBM6" evidence="3">
    <location>
        <begin position="304"/>
        <end position="423"/>
    </location>
</feature>
<dbReference type="EMBL" id="JANYMP010000017">
    <property type="protein sequence ID" value="MCS7481333.1"/>
    <property type="molecule type" value="Genomic_DNA"/>
</dbReference>
<dbReference type="CDD" id="cd14490">
    <property type="entry name" value="CBM6-CBM35-CBM36_like_1"/>
    <property type="match status" value="1"/>
</dbReference>
<dbReference type="InterPro" id="IPR005084">
    <property type="entry name" value="CBM6"/>
</dbReference>
<dbReference type="PANTHER" id="PTHR43863">
    <property type="entry name" value="HYDROLASE, PUTATIVE (AFU_ORTHOLOGUE AFUA_1G03140)-RELATED"/>
    <property type="match status" value="1"/>
</dbReference>
<reference evidence="4" key="1">
    <citation type="submission" date="2022-08" db="EMBL/GenBank/DDBJ databases">
        <authorList>
            <person name="Tistechok S."/>
            <person name="Samborskyy M."/>
            <person name="Roman I."/>
        </authorList>
    </citation>
    <scope>NUCLEOTIDE SEQUENCE</scope>
    <source>
        <strain evidence="4">DSM 103496</strain>
    </source>
</reference>
<dbReference type="Pfam" id="PF16990">
    <property type="entry name" value="CBM_35"/>
    <property type="match status" value="2"/>
</dbReference>
<dbReference type="InterPro" id="IPR033801">
    <property type="entry name" value="CBM6-CBM35-CBM36-like_1"/>
</dbReference>
<dbReference type="Gene3D" id="2.60.120.260">
    <property type="entry name" value="Galactose-binding domain-like"/>
    <property type="match status" value="4"/>
</dbReference>
<keyword evidence="5" id="KW-1185">Reference proteome</keyword>
<dbReference type="Proteomes" id="UP001141259">
    <property type="component" value="Unassembled WGS sequence"/>
</dbReference>
<dbReference type="SMART" id="SM00710">
    <property type="entry name" value="PbH1"/>
    <property type="match status" value="7"/>
</dbReference>